<dbReference type="InterPro" id="IPR009081">
    <property type="entry name" value="PP-bd_ACP"/>
</dbReference>
<protein>
    <submittedName>
        <fullName evidence="2">Acyl carrier protein</fullName>
    </submittedName>
</protein>
<dbReference type="PROSITE" id="PS50075">
    <property type="entry name" value="CARRIER"/>
    <property type="match status" value="1"/>
</dbReference>
<gene>
    <name evidence="2" type="ORF">ETD86_42095</name>
</gene>
<evidence type="ECO:0000313" key="2">
    <source>
        <dbReference type="EMBL" id="TMR09805.1"/>
    </source>
</evidence>
<dbReference type="EMBL" id="VCKY01000216">
    <property type="protein sequence ID" value="TMR09805.1"/>
    <property type="molecule type" value="Genomic_DNA"/>
</dbReference>
<feature type="domain" description="Carrier" evidence="1">
    <location>
        <begin position="2"/>
        <end position="78"/>
    </location>
</feature>
<dbReference type="Pfam" id="PF00550">
    <property type="entry name" value="PP-binding"/>
    <property type="match status" value="1"/>
</dbReference>
<dbReference type="InterPro" id="IPR036736">
    <property type="entry name" value="ACP-like_sf"/>
</dbReference>
<evidence type="ECO:0000313" key="3">
    <source>
        <dbReference type="Proteomes" id="UP000309128"/>
    </source>
</evidence>
<reference evidence="2 3" key="1">
    <citation type="submission" date="2019-05" db="EMBL/GenBank/DDBJ databases">
        <title>Draft genome sequence of Nonomuraea turkmeniaca DSM 43926.</title>
        <authorList>
            <person name="Saricaoglu S."/>
            <person name="Isik K."/>
        </authorList>
    </citation>
    <scope>NUCLEOTIDE SEQUENCE [LARGE SCALE GENOMIC DNA]</scope>
    <source>
        <strain evidence="2 3">DSM 43926</strain>
    </source>
</reference>
<dbReference type="Gene3D" id="1.10.1200.10">
    <property type="entry name" value="ACP-like"/>
    <property type="match status" value="1"/>
</dbReference>
<dbReference type="AlphaFoldDB" id="A0A5S4F1F0"/>
<dbReference type="SUPFAM" id="SSF47336">
    <property type="entry name" value="ACP-like"/>
    <property type="match status" value="1"/>
</dbReference>
<keyword evidence="3" id="KW-1185">Reference proteome</keyword>
<dbReference type="Proteomes" id="UP000309128">
    <property type="component" value="Unassembled WGS sequence"/>
</dbReference>
<accession>A0A5S4F1F0</accession>
<dbReference type="RefSeq" id="WP_138672221.1">
    <property type="nucleotide sequence ID" value="NZ_VCKY01000216.1"/>
</dbReference>
<dbReference type="OrthoDB" id="3537906at2"/>
<comment type="caution">
    <text evidence="2">The sequence shown here is derived from an EMBL/GenBank/DDBJ whole genome shotgun (WGS) entry which is preliminary data.</text>
</comment>
<evidence type="ECO:0000259" key="1">
    <source>
        <dbReference type="PROSITE" id="PS50075"/>
    </source>
</evidence>
<name>A0A5S4F1F0_9ACTN</name>
<sequence length="80" mass="8601">MPANTFTEADLRALLLAVGLGPAQDDYTLTFEQLELDSLARVEIATRIEDRFGLILEIAAEQSPAQVAELVNSRLAGAVS</sequence>
<proteinExistence type="predicted"/>
<organism evidence="2 3">
    <name type="scientific">Nonomuraea turkmeniaca</name>
    <dbReference type="NCBI Taxonomy" id="103838"/>
    <lineage>
        <taxon>Bacteria</taxon>
        <taxon>Bacillati</taxon>
        <taxon>Actinomycetota</taxon>
        <taxon>Actinomycetes</taxon>
        <taxon>Streptosporangiales</taxon>
        <taxon>Streptosporangiaceae</taxon>
        <taxon>Nonomuraea</taxon>
    </lineage>
</organism>